<organism evidence="1 2">
    <name type="scientific">[Empedobacter] haloabium</name>
    <dbReference type="NCBI Taxonomy" id="592317"/>
    <lineage>
        <taxon>Bacteria</taxon>
        <taxon>Pseudomonadati</taxon>
        <taxon>Pseudomonadota</taxon>
        <taxon>Betaproteobacteria</taxon>
        <taxon>Burkholderiales</taxon>
        <taxon>Oxalobacteraceae</taxon>
        <taxon>Telluria group</taxon>
        <taxon>Telluria group incertae sedis</taxon>
    </lineage>
</organism>
<dbReference type="InterPro" id="IPR053165">
    <property type="entry name" value="HSI-I_assembly_Hcp1"/>
</dbReference>
<dbReference type="PANTHER" id="PTHR36152">
    <property type="entry name" value="CYTOPLASMIC PROTEIN-RELATED"/>
    <property type="match status" value="1"/>
</dbReference>
<dbReference type="InterPro" id="IPR036624">
    <property type="entry name" value="Hcp1-lik_sf"/>
</dbReference>
<dbReference type="InterPro" id="IPR008514">
    <property type="entry name" value="T6SS_Hcp"/>
</dbReference>
<accession>A0ABZ1UQN1</accession>
<dbReference type="Gene3D" id="2.30.110.20">
    <property type="entry name" value="Hcp1-like"/>
    <property type="match status" value="1"/>
</dbReference>
<name>A0ABZ1UQN1_9BURK</name>
<dbReference type="SUPFAM" id="SSF141452">
    <property type="entry name" value="Hcp1-like"/>
    <property type="match status" value="1"/>
</dbReference>
<protein>
    <submittedName>
        <fullName evidence="1">Type VI secretion system tube protein Hcp</fullName>
    </submittedName>
</protein>
<dbReference type="Pfam" id="PF05638">
    <property type="entry name" value="T6SS_HCP"/>
    <property type="match status" value="1"/>
</dbReference>
<evidence type="ECO:0000313" key="1">
    <source>
        <dbReference type="EMBL" id="WUR15012.1"/>
    </source>
</evidence>
<dbReference type="Proteomes" id="UP000321323">
    <property type="component" value="Chromosome"/>
</dbReference>
<reference evidence="1 2" key="1">
    <citation type="journal article" date="2019" name="Int. J. Syst. Evol. Microbiol.">
        <title>The Draft Whole-Genome Sequence of the Antibiotic Producer Empedobacter haloabium ATCC 31962 Provides Indications for Its Taxonomic Reclassification.</title>
        <authorList>
            <person name="Miess H."/>
            <person name="Arlt P."/>
            <person name="Apel A.K."/>
            <person name="Weber T."/>
            <person name="Nieselt K."/>
            <person name="Hanssen F."/>
            <person name="Czemmel S."/>
            <person name="Nahnsen S."/>
            <person name="Gross H."/>
        </authorList>
    </citation>
    <scope>NUCLEOTIDE SEQUENCE [LARGE SCALE GENOMIC DNA]</scope>
    <source>
        <strain evidence="1 2">ATCC 31962</strain>
    </source>
</reference>
<evidence type="ECO:0000313" key="2">
    <source>
        <dbReference type="Proteomes" id="UP000321323"/>
    </source>
</evidence>
<gene>
    <name evidence="1" type="ORF">E7V67_007865</name>
</gene>
<keyword evidence="2" id="KW-1185">Reference proteome</keyword>
<dbReference type="EMBL" id="CP136508">
    <property type="protein sequence ID" value="WUR15012.1"/>
    <property type="molecule type" value="Genomic_DNA"/>
</dbReference>
<dbReference type="NCBIfam" id="TIGR03344">
    <property type="entry name" value="VI_effect_Hcp1"/>
    <property type="match status" value="1"/>
</dbReference>
<dbReference type="PANTHER" id="PTHR36152:SF5">
    <property type="entry name" value="PROTEIN HCP1"/>
    <property type="match status" value="1"/>
</dbReference>
<sequence>MSADLYLRIDTVAGESADRDHQGWIEVDHVYFGVAQPKSATASSAGGHTAERCEMADITFSKLSDMSTPLLLQLCAAGRTVPRAKFEFVRADGGQPVKYFEIELENVLIAHVSPSVSTGSILGESVGLKFSKVRWRYSRQKIGGGSAGNTTGGWDLSMNRIVP</sequence>
<proteinExistence type="predicted"/>